<evidence type="ECO:0000313" key="1">
    <source>
        <dbReference type="EMBL" id="MBB6108705.1"/>
    </source>
</evidence>
<accession>A0ABR6PI92</accession>
<organism evidence="1 2">
    <name type="scientific">Mucilaginibacter lappiensis</name>
    <dbReference type="NCBI Taxonomy" id="354630"/>
    <lineage>
        <taxon>Bacteria</taxon>
        <taxon>Pseudomonadati</taxon>
        <taxon>Bacteroidota</taxon>
        <taxon>Sphingobacteriia</taxon>
        <taxon>Sphingobacteriales</taxon>
        <taxon>Sphingobacteriaceae</taxon>
        <taxon>Mucilaginibacter</taxon>
    </lineage>
</organism>
<reference evidence="1 2" key="1">
    <citation type="submission" date="2020-08" db="EMBL/GenBank/DDBJ databases">
        <title>Genomic Encyclopedia of Type Strains, Phase IV (KMG-V): Genome sequencing to study the core and pangenomes of soil and plant-associated prokaryotes.</title>
        <authorList>
            <person name="Whitman W."/>
        </authorList>
    </citation>
    <scope>NUCLEOTIDE SEQUENCE [LARGE SCALE GENOMIC DNA]</scope>
    <source>
        <strain evidence="1 2">ANJLi2</strain>
    </source>
</reference>
<proteinExistence type="predicted"/>
<evidence type="ECO:0000313" key="2">
    <source>
        <dbReference type="Proteomes" id="UP000541583"/>
    </source>
</evidence>
<comment type="caution">
    <text evidence="1">The sequence shown here is derived from an EMBL/GenBank/DDBJ whole genome shotgun (WGS) entry which is preliminary data.</text>
</comment>
<dbReference type="RefSeq" id="WP_076370796.1">
    <property type="nucleotide sequence ID" value="NZ_FTMG01000002.1"/>
</dbReference>
<dbReference type="Proteomes" id="UP000541583">
    <property type="component" value="Unassembled WGS sequence"/>
</dbReference>
<protein>
    <submittedName>
        <fullName evidence="1">Uncharacterized protein</fullName>
    </submittedName>
</protein>
<keyword evidence="2" id="KW-1185">Reference proteome</keyword>
<dbReference type="EMBL" id="JACHCB010000002">
    <property type="protein sequence ID" value="MBB6108705.1"/>
    <property type="molecule type" value="Genomic_DNA"/>
</dbReference>
<sequence>MELCIIPECYIDTNLIETLVPPRKGYNHQKGCGTVTAVMKSKFRDSFALGIIDKDKQQVDYLKEFNLVHQFDNLFLHKHQTRHHYIIQISPAIESFLVAGANAAELSLDDFNLPIDFDRLKKVSKSVNSKDDPRFKKLIRGIVKAQAPEFVKLSNWIKYLKDKNYNFQLDELVKL</sequence>
<gene>
    <name evidence="1" type="ORF">HDF23_001440</name>
</gene>
<name>A0ABR6PI92_9SPHI</name>